<feature type="transmembrane region" description="Helical" evidence="9">
    <location>
        <begin position="98"/>
        <end position="118"/>
    </location>
</feature>
<dbReference type="SUPFAM" id="SSF57997">
    <property type="entry name" value="Tropomyosin"/>
    <property type="match status" value="1"/>
</dbReference>
<dbReference type="OrthoDB" id="1689567at2759"/>
<feature type="transmembrane region" description="Helical" evidence="9">
    <location>
        <begin position="533"/>
        <end position="553"/>
    </location>
</feature>
<feature type="domain" description="CSC1/OSCA1-like 7TM region" evidence="10">
    <location>
        <begin position="341"/>
        <end position="613"/>
    </location>
</feature>
<reference evidence="12 13" key="1">
    <citation type="submission" date="2016-07" db="EMBL/GenBank/DDBJ databases">
        <title>Pervasive Adenine N6-methylation of Active Genes in Fungi.</title>
        <authorList>
            <consortium name="DOE Joint Genome Institute"/>
            <person name="Mondo S.J."/>
            <person name="Dannebaum R.O."/>
            <person name="Kuo R.C."/>
            <person name="Labutti K."/>
            <person name="Haridas S."/>
            <person name="Kuo A."/>
            <person name="Salamov A."/>
            <person name="Ahrendt S.R."/>
            <person name="Lipzen A."/>
            <person name="Sullivan W."/>
            <person name="Andreopoulos W.B."/>
            <person name="Clum A."/>
            <person name="Lindquist E."/>
            <person name="Daum C."/>
            <person name="Ramamoorthy G.K."/>
            <person name="Gryganskyi A."/>
            <person name="Culley D."/>
            <person name="Magnuson J.K."/>
            <person name="James T.Y."/>
            <person name="O'Malley M.A."/>
            <person name="Stajich J.E."/>
            <person name="Spatafora J.W."/>
            <person name="Visel A."/>
            <person name="Grigoriev I.V."/>
        </authorList>
    </citation>
    <scope>NUCLEOTIDE SEQUENCE [LARGE SCALE GENOMIC DNA]</scope>
    <source>
        <strain evidence="12 13">NRRL 2496</strain>
    </source>
</reference>
<dbReference type="Pfam" id="PF13967">
    <property type="entry name" value="RSN1_TM"/>
    <property type="match status" value="1"/>
</dbReference>
<evidence type="ECO:0000313" key="13">
    <source>
        <dbReference type="Proteomes" id="UP000242180"/>
    </source>
</evidence>
<evidence type="ECO:0000256" key="5">
    <source>
        <dbReference type="ARBA" id="ARBA00022989"/>
    </source>
</evidence>
<keyword evidence="13" id="KW-1185">Reference proteome</keyword>
<keyword evidence="6" id="KW-0175">Coiled coil</keyword>
<dbReference type="PANTHER" id="PTHR13018:SF139">
    <property type="entry name" value="PHOSPHATE METABOLISM PROTEIN 7"/>
    <property type="match status" value="1"/>
</dbReference>
<dbReference type="Pfam" id="PF02714">
    <property type="entry name" value="RSN1_7TM"/>
    <property type="match status" value="1"/>
</dbReference>
<organism evidence="12 13">
    <name type="scientific">Syncephalastrum racemosum</name>
    <name type="common">Filamentous fungus</name>
    <dbReference type="NCBI Taxonomy" id="13706"/>
    <lineage>
        <taxon>Eukaryota</taxon>
        <taxon>Fungi</taxon>
        <taxon>Fungi incertae sedis</taxon>
        <taxon>Mucoromycota</taxon>
        <taxon>Mucoromycotina</taxon>
        <taxon>Mucoromycetes</taxon>
        <taxon>Mucorales</taxon>
        <taxon>Syncephalastraceae</taxon>
        <taxon>Syncephalastrum</taxon>
    </lineage>
</organism>
<dbReference type="EMBL" id="MCGN01000003">
    <property type="protein sequence ID" value="ORY98651.1"/>
    <property type="molecule type" value="Genomic_DNA"/>
</dbReference>
<feature type="transmembrane region" description="Helical" evidence="9">
    <location>
        <begin position="602"/>
        <end position="635"/>
    </location>
</feature>
<dbReference type="PANTHER" id="PTHR13018">
    <property type="entry name" value="PROBABLE MEMBRANE PROTEIN DUF221-RELATED"/>
    <property type="match status" value="1"/>
</dbReference>
<evidence type="ECO:0000256" key="1">
    <source>
        <dbReference type="ARBA" id="ARBA00004141"/>
    </source>
</evidence>
<feature type="transmembrane region" description="Helical" evidence="9">
    <location>
        <begin position="559"/>
        <end position="581"/>
    </location>
</feature>
<dbReference type="Pfam" id="PF00261">
    <property type="entry name" value="Tropomyosin"/>
    <property type="match status" value="1"/>
</dbReference>
<evidence type="ECO:0000256" key="8">
    <source>
        <dbReference type="SAM" id="MobiDB-lite"/>
    </source>
</evidence>
<feature type="transmembrane region" description="Helical" evidence="9">
    <location>
        <begin position="6"/>
        <end position="34"/>
    </location>
</feature>
<feature type="transmembrane region" description="Helical" evidence="9">
    <location>
        <begin position="435"/>
        <end position="455"/>
    </location>
</feature>
<comment type="subcellular location">
    <subcellularLocation>
        <location evidence="1">Membrane</location>
        <topology evidence="1">Multi-pass membrane protein</topology>
    </subcellularLocation>
</comment>
<evidence type="ECO:0000256" key="4">
    <source>
        <dbReference type="ARBA" id="ARBA00022692"/>
    </source>
</evidence>
<evidence type="ECO:0008006" key="14">
    <source>
        <dbReference type="Google" id="ProtNLM"/>
    </source>
</evidence>
<feature type="transmembrane region" description="Helical" evidence="9">
    <location>
        <begin position="160"/>
        <end position="179"/>
    </location>
</feature>
<comment type="caution">
    <text evidence="12">The sequence shown here is derived from an EMBL/GenBank/DDBJ whole genome shotgun (WGS) entry which is preliminary data.</text>
</comment>
<dbReference type="AlphaFoldDB" id="A0A1X2HHU1"/>
<evidence type="ECO:0000256" key="7">
    <source>
        <dbReference type="ARBA" id="ARBA00023136"/>
    </source>
</evidence>
<dbReference type="InterPro" id="IPR000533">
    <property type="entry name" value="Tropomyosin"/>
</dbReference>
<dbReference type="Gene3D" id="1.20.5.340">
    <property type="match status" value="1"/>
</dbReference>
<feature type="compositionally biased region" description="Basic and acidic residues" evidence="8">
    <location>
        <begin position="841"/>
        <end position="868"/>
    </location>
</feature>
<evidence type="ECO:0000313" key="12">
    <source>
        <dbReference type="EMBL" id="ORY98651.1"/>
    </source>
</evidence>
<proteinExistence type="inferred from homology"/>
<evidence type="ECO:0000259" key="11">
    <source>
        <dbReference type="Pfam" id="PF13967"/>
    </source>
</evidence>
<dbReference type="GO" id="GO:0005886">
    <property type="term" value="C:plasma membrane"/>
    <property type="evidence" value="ECO:0007669"/>
    <property type="project" value="TreeGrafter"/>
</dbReference>
<dbReference type="GO" id="GO:0005227">
    <property type="term" value="F:calcium-activated cation channel activity"/>
    <property type="evidence" value="ECO:0007669"/>
    <property type="project" value="InterPro"/>
</dbReference>
<accession>A0A1X2HHU1</accession>
<dbReference type="InterPro" id="IPR003864">
    <property type="entry name" value="CSC1/OSCA1-like_7TM"/>
</dbReference>
<feature type="transmembrane region" description="Helical" evidence="9">
    <location>
        <begin position="341"/>
        <end position="363"/>
    </location>
</feature>
<keyword evidence="5 9" id="KW-1133">Transmembrane helix</keyword>
<evidence type="ECO:0000256" key="6">
    <source>
        <dbReference type="ARBA" id="ARBA00023054"/>
    </source>
</evidence>
<evidence type="ECO:0000256" key="9">
    <source>
        <dbReference type="SAM" id="Phobius"/>
    </source>
</evidence>
<sequence length="885" mass="101951">MATIDTVYYIPSLVGLTTTFGIAAGVSVVCLVGFEVCRSRLSMQYLYAPRTQLANTNTVSLPQWPLAWLIKTLNLTEEDYLRQAGVDAALYIRFLRMAVHFLTFACLTVCPALLALHWTTNDNETQQEDEDYYASHQTLDRLANNSTTTRTPLAAPAHAVFAYLISFGWLWLLFVNHWHHRDLLLRASKPISTVLLTHIPRHLRTQDAIARAFDVPLERVYFVPHVSLSLLARRHRLLDSFEQQLMKKKNDAWDVNENDSRKRQALDTLVSLNQRCLAPQEPTGNAFVTFGNAEAAQQACGSKHRIRGVFVGQPAPEPRSILWRGLVRRGRRERLMGRLRGWLVFMAVWSITIFWLFPVSFILGLTSIESLSQHFQFLTYFLDTSHFVRSFTQNVMPMLLVTFFMSLLPWLLLIISKQQDFVSRYKLEDAVLCRYYRFAIFNVLIVFLLGTTFLSTLLDVLYEPTKLIHVLAAFLPQGANFFLSYILFNTCTHAMELLQLGSQFFGHFIFTSRWWARTPRRWRRATRPYPFPYYYYYPNHMLVLVIALTYSLIQPLVLMFALLYFSVALACFKHQFMYCYVRQYESQGRHYRRMASYTSDGLLIFQLTMVGLLYLKGALIAATAILPLLFFTVWAKIRLARSLRDLCATACTLNVSIPATQSAQKSNKWWFSLDDIWKFSYIQSWCTVGRYGGVHAHARESIHASGSPELVTSSNSSAALLQGEEEQQVYLEKQAEESDRLDDDIAPIVSDAPDYNPRLYSFPRPSQRKLNTIRAEADDANARADELSAHVKQLESEHISKDHELLSIEIRVKNLEKQLSTVEQKLKDTSTKFSETNAKADGAEKKKEELEKRLEEQEKRQEELSEAFSKARAELDEMARQFDDL</sequence>
<keyword evidence="3" id="KW-0813">Transport</keyword>
<name>A0A1X2HHU1_SYNRA</name>
<feature type="domain" description="CSC1/OSCA1-like N-terminal transmembrane" evidence="11">
    <location>
        <begin position="16"/>
        <end position="174"/>
    </location>
</feature>
<dbReference type="Proteomes" id="UP000242180">
    <property type="component" value="Unassembled WGS sequence"/>
</dbReference>
<dbReference type="OMA" id="GRYYHFA"/>
<feature type="region of interest" description="Disordered" evidence="8">
    <location>
        <begin position="833"/>
        <end position="868"/>
    </location>
</feature>
<dbReference type="STRING" id="13706.A0A1X2HHU1"/>
<dbReference type="InterPro" id="IPR045122">
    <property type="entry name" value="Csc1-like"/>
</dbReference>
<gene>
    <name evidence="12" type="ORF">BCR43DRAFT_454859</name>
</gene>
<dbReference type="InParanoid" id="A0A1X2HHU1"/>
<dbReference type="InterPro" id="IPR032880">
    <property type="entry name" value="CSC1/OSCA1-like_N"/>
</dbReference>
<keyword evidence="4 9" id="KW-0812">Transmembrane</keyword>
<feature type="transmembrane region" description="Helical" evidence="9">
    <location>
        <begin position="395"/>
        <end position="415"/>
    </location>
</feature>
<feature type="transmembrane region" description="Helical" evidence="9">
    <location>
        <begin position="467"/>
        <end position="488"/>
    </location>
</feature>
<comment type="similarity">
    <text evidence="2">Belongs to the CSC1 (TC 1.A.17) family.</text>
</comment>
<protein>
    <recommendedName>
        <fullName evidence="14">DUF221-domain-containing protein</fullName>
    </recommendedName>
</protein>
<evidence type="ECO:0000259" key="10">
    <source>
        <dbReference type="Pfam" id="PF02714"/>
    </source>
</evidence>
<evidence type="ECO:0000256" key="3">
    <source>
        <dbReference type="ARBA" id="ARBA00022448"/>
    </source>
</evidence>
<keyword evidence="7 9" id="KW-0472">Membrane</keyword>
<evidence type="ECO:0000256" key="2">
    <source>
        <dbReference type="ARBA" id="ARBA00007779"/>
    </source>
</evidence>